<dbReference type="NCBIfam" id="TIGR01730">
    <property type="entry name" value="RND_mfp"/>
    <property type="match status" value="1"/>
</dbReference>
<dbReference type="Gene3D" id="2.40.420.20">
    <property type="match status" value="1"/>
</dbReference>
<feature type="domain" description="Multidrug resistance protein MdtA-like C-terminal permuted SH3" evidence="3">
    <location>
        <begin position="365"/>
        <end position="414"/>
    </location>
</feature>
<proteinExistence type="inferred from homology"/>
<evidence type="ECO:0000259" key="3">
    <source>
        <dbReference type="Pfam" id="PF25967"/>
    </source>
</evidence>
<accession>A0A2T7UP47</accession>
<dbReference type="Gene3D" id="2.40.50.100">
    <property type="match status" value="1"/>
</dbReference>
<dbReference type="InterPro" id="IPR058627">
    <property type="entry name" value="MdtA-like_C"/>
</dbReference>
<comment type="caution">
    <text evidence="4">The sequence shown here is derived from an EMBL/GenBank/DDBJ whole genome shotgun (WGS) entry which is preliminary data.</text>
</comment>
<dbReference type="GO" id="GO:0015562">
    <property type="term" value="F:efflux transmembrane transporter activity"/>
    <property type="evidence" value="ECO:0007669"/>
    <property type="project" value="TreeGrafter"/>
</dbReference>
<dbReference type="Gene3D" id="2.40.30.170">
    <property type="match status" value="1"/>
</dbReference>
<dbReference type="Proteomes" id="UP000244810">
    <property type="component" value="Unassembled WGS sequence"/>
</dbReference>
<dbReference type="SUPFAM" id="SSF111369">
    <property type="entry name" value="HlyD-like secretion proteins"/>
    <property type="match status" value="1"/>
</dbReference>
<dbReference type="PANTHER" id="PTHR30469:SF33">
    <property type="entry name" value="SLR1207 PROTEIN"/>
    <property type="match status" value="1"/>
</dbReference>
<evidence type="ECO:0000313" key="4">
    <source>
        <dbReference type="EMBL" id="PVE46500.1"/>
    </source>
</evidence>
<evidence type="ECO:0000313" key="5">
    <source>
        <dbReference type="Proteomes" id="UP000244810"/>
    </source>
</evidence>
<comment type="similarity">
    <text evidence="1">Belongs to the membrane fusion protein (MFP) (TC 8.A.1) family.</text>
</comment>
<dbReference type="Pfam" id="PF25967">
    <property type="entry name" value="RND-MFP_C"/>
    <property type="match status" value="1"/>
</dbReference>
<name>A0A2T7UP47_9RHOB</name>
<feature type="coiled-coil region" evidence="2">
    <location>
        <begin position="106"/>
        <end position="133"/>
    </location>
</feature>
<gene>
    <name evidence="4" type="ORF">DDE23_15205</name>
</gene>
<dbReference type="Gene3D" id="1.10.287.470">
    <property type="entry name" value="Helix hairpin bin"/>
    <property type="match status" value="1"/>
</dbReference>
<evidence type="ECO:0000256" key="2">
    <source>
        <dbReference type="SAM" id="Coils"/>
    </source>
</evidence>
<protein>
    <submittedName>
        <fullName evidence="4">Efflux transporter periplasmic adaptor subunit</fullName>
    </submittedName>
</protein>
<dbReference type="AlphaFoldDB" id="A0A2T7UP47"/>
<evidence type="ECO:0000256" key="1">
    <source>
        <dbReference type="ARBA" id="ARBA00009477"/>
    </source>
</evidence>
<reference evidence="4 5" key="1">
    <citation type="journal article" date="2011" name="Syst. Appl. Microbiol.">
        <title>Defluviimonas denitrificans gen. nov., sp. nov., and Pararhodobacter aggregans gen. nov., sp. nov., non-phototrophic Rhodobacteraceae from the biofilter of a marine aquaculture.</title>
        <authorList>
            <person name="Foesel B.U."/>
            <person name="Drake H.L."/>
            <person name="Schramm A."/>
        </authorList>
    </citation>
    <scope>NUCLEOTIDE SEQUENCE [LARGE SCALE GENOMIC DNA]</scope>
    <source>
        <strain evidence="4 5">D1-19</strain>
    </source>
</reference>
<dbReference type="EMBL" id="QDDR01000008">
    <property type="protein sequence ID" value="PVE46500.1"/>
    <property type="molecule type" value="Genomic_DNA"/>
</dbReference>
<dbReference type="PANTHER" id="PTHR30469">
    <property type="entry name" value="MULTIDRUG RESISTANCE PROTEIN MDTA"/>
    <property type="match status" value="1"/>
</dbReference>
<dbReference type="InterPro" id="IPR006143">
    <property type="entry name" value="RND_pump_MFP"/>
</dbReference>
<dbReference type="GO" id="GO:1990281">
    <property type="term" value="C:efflux pump complex"/>
    <property type="evidence" value="ECO:0007669"/>
    <property type="project" value="TreeGrafter"/>
</dbReference>
<keyword evidence="2" id="KW-0175">Coiled coil</keyword>
<organism evidence="4 5">
    <name type="scientific">Pararhodobacter aggregans</name>
    <dbReference type="NCBI Taxonomy" id="404875"/>
    <lineage>
        <taxon>Bacteria</taxon>
        <taxon>Pseudomonadati</taxon>
        <taxon>Pseudomonadota</taxon>
        <taxon>Alphaproteobacteria</taxon>
        <taxon>Rhodobacterales</taxon>
        <taxon>Paracoccaceae</taxon>
        <taxon>Pararhodobacter</taxon>
    </lineage>
</organism>
<keyword evidence="5" id="KW-1185">Reference proteome</keyword>
<sequence>MALLMVVAPIALAAAGAARLVAEAPGPGRVAGAETGLAVRVAAVTAAPFVPVAQGWGNVRAADSWTAMSEVRGSVLWRDPDLASGRVVHEGAALLRIDPADYQLAIAQAEADLASLTAEAAQIAAEAENTRRVLELEEARLALSEADAARTRELVAQGTAAAARRDEAERALLAARRTVVELQNALALIPSRQDRNAAQVARTEASLARARRDLSHTEIAAPFDLRITSAPAELYQVVSVGQMLVSGEGLSRAEVLAQVPIAAFQRMLSGVVIDGSILDIVDQEREGLVQVAVEPVSNPGQIWQGRLTRVEPALDPRARTVQAVIEVADPYDGADPPERIPLVGNLQVQVTMTGPELPEVIAIPAGAVHGGTVYLMDADGRLELRAVTVAFRQGDLAVIAEGLSAGERLVLDDIAPAIPGMALTAVSP</sequence>